<evidence type="ECO:0000259" key="3">
    <source>
        <dbReference type="Pfam" id="PF23622"/>
    </source>
</evidence>
<evidence type="ECO:0000259" key="2">
    <source>
        <dbReference type="Pfam" id="PF00646"/>
    </source>
</evidence>
<dbReference type="Gene3D" id="3.80.10.10">
    <property type="entry name" value="Ribonuclease Inhibitor"/>
    <property type="match status" value="1"/>
</dbReference>
<keyword evidence="5" id="KW-1185">Reference proteome</keyword>
<dbReference type="Pfam" id="PF00646">
    <property type="entry name" value="F-box"/>
    <property type="match status" value="1"/>
</dbReference>
<dbReference type="InterPro" id="IPR055357">
    <property type="entry name" value="LRR_At1g61320_AtMIF1"/>
</dbReference>
<sequence length="489" mass="55335">MTSFASMSEKSLAEETQKSGESDLPKGEEFGAESVGIYSKNVRENNQIRNSIDRISALPDCLLVHIISFLDLKKAATTSILAKRWQFLWAELRNLEFGFYDWGKSKETKNTSDFVAWVNSIIATRRGNYLEKLRVTFKYEDCFAPDVDNWLEFAIKSKVKELDLGTSFSKDLYILREMMYYNLSLTSLYLEGCILDPKRTIVWSSLTTLHLSRVDLPEYVVEKILSGCPVLNSLNLSMCRGFTCLEINSKNLCKLRVWESEEGSEPLLQISAPYLKDLNLWLSHRQRQLKLKNISSLVSASFDYSDPFGHLTSEDVSNTKEVFEKIQHVEELNLGPGPVKALAGLMLNGWQLPKYKLWWLKIELVCGASETIPGILGVLESSPVIETLVIICEDSPHGLDDHWGPPAKDNLVCDLLHLKMIKLIDLADPDLDGEPLLTLARILLKRTPVLEYMETYVSIKDADFFAKIGLTLLSYPRSSPNAVIDLSDC</sequence>
<gene>
    <name evidence="4" type="ORF">CEPIT_LOCUS3100</name>
</gene>
<dbReference type="Pfam" id="PF23622">
    <property type="entry name" value="LRR_At1g61320_AtMIF1"/>
    <property type="match status" value="1"/>
</dbReference>
<dbReference type="CDD" id="cd22160">
    <property type="entry name" value="F-box_AtFBL13-like"/>
    <property type="match status" value="1"/>
</dbReference>
<comment type="caution">
    <text evidence="4">The sequence shown here is derived from an EMBL/GenBank/DDBJ whole genome shotgun (WGS) entry which is preliminary data.</text>
</comment>
<evidence type="ECO:0000313" key="5">
    <source>
        <dbReference type="Proteomes" id="UP001152523"/>
    </source>
</evidence>
<dbReference type="InterPro" id="IPR032675">
    <property type="entry name" value="LRR_dom_sf"/>
</dbReference>
<accession>A0AAV0C628</accession>
<dbReference type="SUPFAM" id="SSF81383">
    <property type="entry name" value="F-box domain"/>
    <property type="match status" value="1"/>
</dbReference>
<proteinExistence type="predicted"/>
<feature type="domain" description="F-box" evidence="2">
    <location>
        <begin position="55"/>
        <end position="94"/>
    </location>
</feature>
<organism evidence="4 5">
    <name type="scientific">Cuscuta epithymum</name>
    <dbReference type="NCBI Taxonomy" id="186058"/>
    <lineage>
        <taxon>Eukaryota</taxon>
        <taxon>Viridiplantae</taxon>
        <taxon>Streptophyta</taxon>
        <taxon>Embryophyta</taxon>
        <taxon>Tracheophyta</taxon>
        <taxon>Spermatophyta</taxon>
        <taxon>Magnoliopsida</taxon>
        <taxon>eudicotyledons</taxon>
        <taxon>Gunneridae</taxon>
        <taxon>Pentapetalae</taxon>
        <taxon>asterids</taxon>
        <taxon>lamiids</taxon>
        <taxon>Solanales</taxon>
        <taxon>Convolvulaceae</taxon>
        <taxon>Cuscuteae</taxon>
        <taxon>Cuscuta</taxon>
        <taxon>Cuscuta subgen. Cuscuta</taxon>
    </lineage>
</organism>
<feature type="domain" description="At1g61320/AtMIF1 LRR" evidence="3">
    <location>
        <begin position="132"/>
        <end position="300"/>
    </location>
</feature>
<dbReference type="EMBL" id="CAMAPF010000016">
    <property type="protein sequence ID" value="CAH9069488.1"/>
    <property type="molecule type" value="Genomic_DNA"/>
</dbReference>
<dbReference type="PANTHER" id="PTHR31900:SF30">
    <property type="entry name" value="SUPERFAMILY PROTEIN, PUTATIVE-RELATED"/>
    <property type="match status" value="1"/>
</dbReference>
<dbReference type="InterPro" id="IPR036047">
    <property type="entry name" value="F-box-like_dom_sf"/>
</dbReference>
<feature type="region of interest" description="Disordered" evidence="1">
    <location>
        <begin position="1"/>
        <end position="28"/>
    </location>
</feature>
<dbReference type="Gene3D" id="1.20.1280.50">
    <property type="match status" value="1"/>
</dbReference>
<dbReference type="SUPFAM" id="SSF52047">
    <property type="entry name" value="RNI-like"/>
    <property type="match status" value="1"/>
</dbReference>
<dbReference type="PANTHER" id="PTHR31900">
    <property type="entry name" value="F-BOX/RNI SUPERFAMILY PROTEIN-RELATED"/>
    <property type="match status" value="1"/>
</dbReference>
<evidence type="ECO:0000313" key="4">
    <source>
        <dbReference type="EMBL" id="CAH9069488.1"/>
    </source>
</evidence>
<dbReference type="Proteomes" id="UP001152523">
    <property type="component" value="Unassembled WGS sequence"/>
</dbReference>
<protein>
    <recommendedName>
        <fullName evidence="6">F-box domain-containing protein</fullName>
    </recommendedName>
</protein>
<reference evidence="4" key="1">
    <citation type="submission" date="2022-07" db="EMBL/GenBank/DDBJ databases">
        <authorList>
            <person name="Macas J."/>
            <person name="Novak P."/>
            <person name="Neumann P."/>
        </authorList>
    </citation>
    <scope>NUCLEOTIDE SEQUENCE</scope>
</reference>
<evidence type="ECO:0000256" key="1">
    <source>
        <dbReference type="SAM" id="MobiDB-lite"/>
    </source>
</evidence>
<dbReference type="InterPro" id="IPR050232">
    <property type="entry name" value="FBL13/AtMIF1-like"/>
</dbReference>
<dbReference type="InterPro" id="IPR053781">
    <property type="entry name" value="F-box_AtFBL13-like"/>
</dbReference>
<dbReference type="InterPro" id="IPR001810">
    <property type="entry name" value="F-box_dom"/>
</dbReference>
<dbReference type="AlphaFoldDB" id="A0AAV0C628"/>
<name>A0AAV0C628_9ASTE</name>
<evidence type="ECO:0008006" key="6">
    <source>
        <dbReference type="Google" id="ProtNLM"/>
    </source>
</evidence>
<feature type="compositionally biased region" description="Basic and acidic residues" evidence="1">
    <location>
        <begin position="11"/>
        <end position="28"/>
    </location>
</feature>